<name>A0A533QEU2_9BACT</name>
<protein>
    <submittedName>
        <fullName evidence="1">Uncharacterized protein</fullName>
    </submittedName>
</protein>
<sequence length="56" mass="6809">MRTDCSPDSAIERVFIKRKGERIDRHTHMHCINEVYILIRTLGRIDFDEKKIYKFL</sequence>
<dbReference type="EMBL" id="SULG01000007">
    <property type="protein sequence ID" value="TLD43119.1"/>
    <property type="molecule type" value="Genomic_DNA"/>
</dbReference>
<proteinExistence type="predicted"/>
<dbReference type="Proteomes" id="UP000319783">
    <property type="component" value="Unassembled WGS sequence"/>
</dbReference>
<reference evidence="1 2" key="1">
    <citation type="submission" date="2019-04" db="EMBL/GenBank/DDBJ databases">
        <title>Genome of a novel bacterium Candidatus Jettenia ecosi reconstructed from metagenome of an anammox bioreactor.</title>
        <authorList>
            <person name="Mardanov A.V."/>
            <person name="Beletsky A.V."/>
            <person name="Ravin N.V."/>
            <person name="Botchkova E.A."/>
            <person name="Litti Y.V."/>
            <person name="Nozhevnikova A.N."/>
        </authorList>
    </citation>
    <scope>NUCLEOTIDE SEQUENCE [LARGE SCALE GENOMIC DNA]</scope>
    <source>
        <strain evidence="1">J2</strain>
    </source>
</reference>
<gene>
    <name evidence="1" type="ORF">JETT_0554</name>
</gene>
<evidence type="ECO:0000313" key="1">
    <source>
        <dbReference type="EMBL" id="TLD43119.1"/>
    </source>
</evidence>
<comment type="caution">
    <text evidence="1">The sequence shown here is derived from an EMBL/GenBank/DDBJ whole genome shotgun (WGS) entry which is preliminary data.</text>
</comment>
<accession>A0A533QEU2</accession>
<organism evidence="1 2">
    <name type="scientific">Candidatus Jettenia ecosi</name>
    <dbReference type="NCBI Taxonomy" id="2494326"/>
    <lineage>
        <taxon>Bacteria</taxon>
        <taxon>Pseudomonadati</taxon>
        <taxon>Planctomycetota</taxon>
        <taxon>Candidatus Brocadiia</taxon>
        <taxon>Candidatus Brocadiales</taxon>
        <taxon>Candidatus Brocadiaceae</taxon>
        <taxon>Candidatus Jettenia</taxon>
    </lineage>
</organism>
<evidence type="ECO:0000313" key="2">
    <source>
        <dbReference type="Proteomes" id="UP000319783"/>
    </source>
</evidence>
<dbReference type="AlphaFoldDB" id="A0A533QEU2"/>